<keyword evidence="4" id="KW-1185">Reference proteome</keyword>
<feature type="region of interest" description="Disordered" evidence="1">
    <location>
        <begin position="99"/>
        <end position="183"/>
    </location>
</feature>
<evidence type="ECO:0000313" key="4">
    <source>
        <dbReference type="Proteomes" id="UP001140091"/>
    </source>
</evidence>
<sequence length="215" mass="23962">MIAARLLPIAVAVVLSLHARLTLALPVDNEDLSLRSVSVANDDASTLALREPSEEDELLDLVQRTPQAKGLLDLINRLPGINTRPPPGPDELLDLVERMPQGRPPRPVGPRPMPPTVNPRPAPRPLPPMPRPVPRPLPPLPRPVRPLPPMPRPVAPRPVRPLPPMPQPAIPRPLPRPPKTRRSFDEIEELAIRTIEDEIIEELLHRGYYDDMDLD</sequence>
<accession>A0A9W8MFW2</accession>
<comment type="caution">
    <text evidence="3">The sequence shown here is derived from an EMBL/GenBank/DDBJ whole genome shotgun (WGS) entry which is preliminary data.</text>
</comment>
<dbReference type="Proteomes" id="UP001140091">
    <property type="component" value="Unassembled WGS sequence"/>
</dbReference>
<protein>
    <submittedName>
        <fullName evidence="3">Uncharacterized protein</fullName>
    </submittedName>
</protein>
<keyword evidence="2" id="KW-0732">Signal</keyword>
<evidence type="ECO:0000256" key="1">
    <source>
        <dbReference type="SAM" id="MobiDB-lite"/>
    </source>
</evidence>
<feature type="signal peptide" evidence="2">
    <location>
        <begin position="1"/>
        <end position="24"/>
    </location>
</feature>
<proteinExistence type="predicted"/>
<dbReference type="PRINTS" id="PR01217">
    <property type="entry name" value="PRICHEXTENSN"/>
</dbReference>
<reference evidence="3" key="1">
    <citation type="submission" date="2022-06" db="EMBL/GenBank/DDBJ databases">
        <title>Genome Sequence of Candolleomyces eurysporus.</title>
        <authorList>
            <person name="Buettner E."/>
        </authorList>
    </citation>
    <scope>NUCLEOTIDE SEQUENCE</scope>
    <source>
        <strain evidence="3">VTCC 930004</strain>
    </source>
</reference>
<feature type="non-terminal residue" evidence="3">
    <location>
        <position position="1"/>
    </location>
</feature>
<dbReference type="EMBL" id="JANBPK010000891">
    <property type="protein sequence ID" value="KAJ2929166.1"/>
    <property type="molecule type" value="Genomic_DNA"/>
</dbReference>
<feature type="chain" id="PRO_5040968533" evidence="2">
    <location>
        <begin position="25"/>
        <end position="215"/>
    </location>
</feature>
<feature type="compositionally biased region" description="Pro residues" evidence="1">
    <location>
        <begin position="102"/>
        <end position="177"/>
    </location>
</feature>
<organism evidence="3 4">
    <name type="scientific">Candolleomyces eurysporus</name>
    <dbReference type="NCBI Taxonomy" id="2828524"/>
    <lineage>
        <taxon>Eukaryota</taxon>
        <taxon>Fungi</taxon>
        <taxon>Dikarya</taxon>
        <taxon>Basidiomycota</taxon>
        <taxon>Agaricomycotina</taxon>
        <taxon>Agaricomycetes</taxon>
        <taxon>Agaricomycetidae</taxon>
        <taxon>Agaricales</taxon>
        <taxon>Agaricineae</taxon>
        <taxon>Psathyrellaceae</taxon>
        <taxon>Candolleomyces</taxon>
    </lineage>
</organism>
<evidence type="ECO:0000256" key="2">
    <source>
        <dbReference type="SAM" id="SignalP"/>
    </source>
</evidence>
<name>A0A9W8MFW2_9AGAR</name>
<dbReference type="AlphaFoldDB" id="A0A9W8MFW2"/>
<gene>
    <name evidence="3" type="ORF">H1R20_g7932</name>
</gene>
<evidence type="ECO:0000313" key="3">
    <source>
        <dbReference type="EMBL" id="KAJ2929166.1"/>
    </source>
</evidence>